<dbReference type="InterPro" id="IPR001810">
    <property type="entry name" value="F-box_dom"/>
</dbReference>
<dbReference type="InterPro" id="IPR036322">
    <property type="entry name" value="WD40_repeat_dom_sf"/>
</dbReference>
<accession>A0A0C9XJF1</accession>
<reference evidence="2 3" key="1">
    <citation type="submission" date="2014-04" db="EMBL/GenBank/DDBJ databases">
        <authorList>
            <consortium name="DOE Joint Genome Institute"/>
            <person name="Kuo A."/>
            <person name="Kohler A."/>
            <person name="Nagy L.G."/>
            <person name="Floudas D."/>
            <person name="Copeland A."/>
            <person name="Barry K.W."/>
            <person name="Cichocki N."/>
            <person name="Veneault-Fourrey C."/>
            <person name="LaButti K."/>
            <person name="Lindquist E.A."/>
            <person name="Lipzen A."/>
            <person name="Lundell T."/>
            <person name="Morin E."/>
            <person name="Murat C."/>
            <person name="Sun H."/>
            <person name="Tunlid A."/>
            <person name="Henrissat B."/>
            <person name="Grigoriev I.V."/>
            <person name="Hibbett D.S."/>
            <person name="Martin F."/>
            <person name="Nordberg H.P."/>
            <person name="Cantor M.N."/>
            <person name="Hua S.X."/>
        </authorList>
    </citation>
    <scope>NUCLEOTIDE SEQUENCE [LARGE SCALE GENOMIC DNA]</scope>
    <source>
        <strain evidence="2 3">LaAM-08-1</strain>
    </source>
</reference>
<feature type="domain" description="F-box" evidence="1">
    <location>
        <begin position="1"/>
        <end position="44"/>
    </location>
</feature>
<sequence length="471" mass="53145">MDLLPPDLQFLIQSFLDPSDIVSLRMTCKSFHLASQQRTVWLTALHHVCIDHGTFMPSFPFENMSVKELEHAALSPSRLVDRLRNDSHEDALEPKRVLPFEPLDSEAQPYSCNRLCLVPGGRFLFTKSTRNGHIALWDLRNVGTGEEMPWLPIAMIDDGRLIIMDACPTADGTGLLLSTYYSLYPSSSDTPVVIYEIYPSAPNPEFRWKGKLNINALIDLNSSPGGRFVFLNGMGDIILWNLATNDSITWEPPAESIQELFLMDHYLIILSSVDITMWEIPIFRKDPVKRCDGDLKRRSEDDSFGSSQPKWKHTLNYTLNYPTFSEPAIFSVPSSWWPSSGDVAIGVVPAENTSEDKMAFFLLESGPTPSWDRPRVRIVSFVGLSNLSRVHDLRLCNNNFCQRWRSDDDIVITLMSTPSRTDGFESECVAITRSIFSGPTEDFDFCPVSGRLVIITEDCKLCVMDFVAPPT</sequence>
<reference evidence="3" key="2">
    <citation type="submission" date="2015-01" db="EMBL/GenBank/DDBJ databases">
        <title>Evolutionary Origins and Diversification of the Mycorrhizal Mutualists.</title>
        <authorList>
            <consortium name="DOE Joint Genome Institute"/>
            <consortium name="Mycorrhizal Genomics Consortium"/>
            <person name="Kohler A."/>
            <person name="Kuo A."/>
            <person name="Nagy L.G."/>
            <person name="Floudas D."/>
            <person name="Copeland A."/>
            <person name="Barry K.W."/>
            <person name="Cichocki N."/>
            <person name="Veneault-Fourrey C."/>
            <person name="LaButti K."/>
            <person name="Lindquist E.A."/>
            <person name="Lipzen A."/>
            <person name="Lundell T."/>
            <person name="Morin E."/>
            <person name="Murat C."/>
            <person name="Riley R."/>
            <person name="Ohm R."/>
            <person name="Sun H."/>
            <person name="Tunlid A."/>
            <person name="Henrissat B."/>
            <person name="Grigoriev I.V."/>
            <person name="Hibbett D.S."/>
            <person name="Martin F."/>
        </authorList>
    </citation>
    <scope>NUCLEOTIDE SEQUENCE [LARGE SCALE GENOMIC DNA]</scope>
    <source>
        <strain evidence="3">LaAM-08-1</strain>
    </source>
</reference>
<dbReference type="OrthoDB" id="2688364at2759"/>
<dbReference type="HOGENOM" id="CLU_033171_0_0_1"/>
<dbReference type="SUPFAM" id="SSF81383">
    <property type="entry name" value="F-box domain"/>
    <property type="match status" value="1"/>
</dbReference>
<proteinExistence type="predicted"/>
<evidence type="ECO:0000313" key="3">
    <source>
        <dbReference type="Proteomes" id="UP000054477"/>
    </source>
</evidence>
<keyword evidence="3" id="KW-1185">Reference proteome</keyword>
<protein>
    <recommendedName>
        <fullName evidence="1">F-box domain-containing protein</fullName>
    </recommendedName>
</protein>
<dbReference type="SUPFAM" id="SSF50978">
    <property type="entry name" value="WD40 repeat-like"/>
    <property type="match status" value="1"/>
</dbReference>
<dbReference type="EMBL" id="KN838604">
    <property type="protein sequence ID" value="KIK01589.1"/>
    <property type="molecule type" value="Genomic_DNA"/>
</dbReference>
<dbReference type="InterPro" id="IPR036047">
    <property type="entry name" value="F-box-like_dom_sf"/>
</dbReference>
<dbReference type="Proteomes" id="UP000054477">
    <property type="component" value="Unassembled WGS sequence"/>
</dbReference>
<dbReference type="CDD" id="cd09917">
    <property type="entry name" value="F-box_SF"/>
    <property type="match status" value="1"/>
</dbReference>
<name>A0A0C9XJF1_9AGAR</name>
<dbReference type="SMART" id="SM00256">
    <property type="entry name" value="FBOX"/>
    <property type="match status" value="1"/>
</dbReference>
<gene>
    <name evidence="2" type="ORF">K443DRAFT_678259</name>
</gene>
<evidence type="ECO:0000259" key="1">
    <source>
        <dbReference type="PROSITE" id="PS50181"/>
    </source>
</evidence>
<dbReference type="AlphaFoldDB" id="A0A0C9XJF1"/>
<evidence type="ECO:0000313" key="2">
    <source>
        <dbReference type="EMBL" id="KIK01589.1"/>
    </source>
</evidence>
<dbReference type="Pfam" id="PF12937">
    <property type="entry name" value="F-box-like"/>
    <property type="match status" value="1"/>
</dbReference>
<dbReference type="Gene3D" id="1.20.1280.50">
    <property type="match status" value="1"/>
</dbReference>
<dbReference type="PROSITE" id="PS50181">
    <property type="entry name" value="FBOX"/>
    <property type="match status" value="1"/>
</dbReference>
<organism evidence="2 3">
    <name type="scientific">Laccaria amethystina LaAM-08-1</name>
    <dbReference type="NCBI Taxonomy" id="1095629"/>
    <lineage>
        <taxon>Eukaryota</taxon>
        <taxon>Fungi</taxon>
        <taxon>Dikarya</taxon>
        <taxon>Basidiomycota</taxon>
        <taxon>Agaricomycotina</taxon>
        <taxon>Agaricomycetes</taxon>
        <taxon>Agaricomycetidae</taxon>
        <taxon>Agaricales</taxon>
        <taxon>Agaricineae</taxon>
        <taxon>Hydnangiaceae</taxon>
        <taxon>Laccaria</taxon>
    </lineage>
</organism>